<keyword evidence="1" id="KW-0489">Methyltransferase</keyword>
<dbReference type="SUPFAM" id="SSF53335">
    <property type="entry name" value="S-adenosyl-L-methionine-dependent methyltransferases"/>
    <property type="match status" value="1"/>
</dbReference>
<keyword evidence="2" id="KW-0808">Transferase</keyword>
<evidence type="ECO:0000256" key="2">
    <source>
        <dbReference type="ARBA" id="ARBA00022679"/>
    </source>
</evidence>
<dbReference type="InterPro" id="IPR001091">
    <property type="entry name" value="RM_Methyltransferase"/>
</dbReference>
<dbReference type="EMBL" id="BART01016336">
    <property type="protein sequence ID" value="GAG80400.1"/>
    <property type="molecule type" value="Genomic_DNA"/>
</dbReference>
<dbReference type="Gene3D" id="3.40.50.150">
    <property type="entry name" value="Vaccinia Virus protein VP39"/>
    <property type="match status" value="1"/>
</dbReference>
<dbReference type="GO" id="GO:0008170">
    <property type="term" value="F:N-methyltransferase activity"/>
    <property type="evidence" value="ECO:0007669"/>
    <property type="project" value="InterPro"/>
</dbReference>
<accession>X1AD35</accession>
<dbReference type="GO" id="GO:0003677">
    <property type="term" value="F:DNA binding"/>
    <property type="evidence" value="ECO:0007669"/>
    <property type="project" value="InterPro"/>
</dbReference>
<name>X1AD35_9ZZZZ</name>
<organism evidence="4">
    <name type="scientific">marine sediment metagenome</name>
    <dbReference type="NCBI Taxonomy" id="412755"/>
    <lineage>
        <taxon>unclassified sequences</taxon>
        <taxon>metagenomes</taxon>
        <taxon>ecological metagenomes</taxon>
    </lineage>
</organism>
<reference evidence="4" key="1">
    <citation type="journal article" date="2014" name="Front. Microbiol.">
        <title>High frequency of phylogenetically diverse reductive dehalogenase-homologous genes in deep subseafloor sedimentary metagenomes.</title>
        <authorList>
            <person name="Kawai M."/>
            <person name="Futagami T."/>
            <person name="Toyoda A."/>
            <person name="Takaki Y."/>
            <person name="Nishi S."/>
            <person name="Hori S."/>
            <person name="Arai W."/>
            <person name="Tsubouchi T."/>
            <person name="Morono Y."/>
            <person name="Uchiyama I."/>
            <person name="Ito T."/>
            <person name="Fujiyama A."/>
            <person name="Inagaki F."/>
            <person name="Takami H."/>
        </authorList>
    </citation>
    <scope>NUCLEOTIDE SEQUENCE</scope>
    <source>
        <strain evidence="4">Expedition CK06-06</strain>
    </source>
</reference>
<feature type="non-terminal residue" evidence="4">
    <location>
        <position position="1"/>
    </location>
</feature>
<evidence type="ECO:0000256" key="1">
    <source>
        <dbReference type="ARBA" id="ARBA00022603"/>
    </source>
</evidence>
<dbReference type="InterPro" id="IPR002941">
    <property type="entry name" value="DNA_methylase_N4/N6"/>
</dbReference>
<dbReference type="GO" id="GO:0005737">
    <property type="term" value="C:cytoplasm"/>
    <property type="evidence" value="ECO:0007669"/>
    <property type="project" value="TreeGrafter"/>
</dbReference>
<comment type="caution">
    <text evidence="4">The sequence shown here is derived from an EMBL/GenBank/DDBJ whole genome shotgun (WGS) entry which is preliminary data.</text>
</comment>
<dbReference type="PANTHER" id="PTHR13370:SF3">
    <property type="entry name" value="TRNA (GUANINE(10)-N2)-METHYLTRANSFERASE HOMOLOG"/>
    <property type="match status" value="1"/>
</dbReference>
<dbReference type="PANTHER" id="PTHR13370">
    <property type="entry name" value="RNA METHYLASE-RELATED"/>
    <property type="match status" value="1"/>
</dbReference>
<dbReference type="InterPro" id="IPR029063">
    <property type="entry name" value="SAM-dependent_MTases_sf"/>
</dbReference>
<protein>
    <recommendedName>
        <fullName evidence="3">DNA methylase N-4/N-6 domain-containing protein</fullName>
    </recommendedName>
</protein>
<dbReference type="AlphaFoldDB" id="X1AD35"/>
<evidence type="ECO:0000259" key="3">
    <source>
        <dbReference type="Pfam" id="PF01555"/>
    </source>
</evidence>
<feature type="domain" description="DNA methylase N-4/N-6" evidence="3">
    <location>
        <begin position="8"/>
        <end position="121"/>
    </location>
</feature>
<dbReference type="GO" id="GO:0032259">
    <property type="term" value="P:methylation"/>
    <property type="evidence" value="ECO:0007669"/>
    <property type="project" value="UniProtKB-KW"/>
</dbReference>
<sequence>HDKVQHAEYRVLPAWEYVFVFRKGKTARQDKSSSDGRWIDKKDWKKYVHGVWKVRSVQNNKLHEAMFPEVFVEFCVKAYSFPNDVVFDPFMGSGTTAAVAKKLQRYYLGYELEPKYIEKAENRLAGIVDDFIEPQREYKDKTANKRECQETIF</sequence>
<gene>
    <name evidence="4" type="ORF">S01H4_31447</name>
</gene>
<dbReference type="PRINTS" id="PR00508">
    <property type="entry name" value="S21N4MTFRASE"/>
</dbReference>
<evidence type="ECO:0000313" key="4">
    <source>
        <dbReference type="EMBL" id="GAG80400.1"/>
    </source>
</evidence>
<proteinExistence type="predicted"/>
<dbReference type="Pfam" id="PF01555">
    <property type="entry name" value="N6_N4_Mtase"/>
    <property type="match status" value="1"/>
</dbReference>